<evidence type="ECO:0000256" key="2">
    <source>
        <dbReference type="SAM" id="SignalP"/>
    </source>
</evidence>
<keyword evidence="4" id="KW-1185">Reference proteome</keyword>
<proteinExistence type="predicted"/>
<feature type="compositionally biased region" description="Polar residues" evidence="1">
    <location>
        <begin position="27"/>
        <end position="53"/>
    </location>
</feature>
<evidence type="ECO:0000313" key="4">
    <source>
        <dbReference type="Proteomes" id="UP000234271"/>
    </source>
</evidence>
<feature type="chain" id="PRO_5014860824" description="Entry exclusion lipoprotein TrbK" evidence="2">
    <location>
        <begin position="20"/>
        <end position="77"/>
    </location>
</feature>
<accession>A0A2N9YEJ0</accession>
<evidence type="ECO:0000313" key="3">
    <source>
        <dbReference type="EMBL" id="AUI68769.1"/>
    </source>
</evidence>
<dbReference type="EMBL" id="CP018889">
    <property type="protein sequence ID" value="AUI68769.1"/>
    <property type="molecule type" value="Genomic_DNA"/>
</dbReference>
<dbReference type="AlphaFoldDB" id="A0A2N9YEJ0"/>
<sequence length="77" mass="8478">MQTTYRFILISLLMAGLLACDGKSSNMLKDSESNRQISAPTVNSQSSQSTQAIPQDPALKEIFCKENPTHTDCQTNK</sequence>
<dbReference type="PROSITE" id="PS51257">
    <property type="entry name" value="PROKAR_LIPOPROTEIN"/>
    <property type="match status" value="1"/>
</dbReference>
<organism evidence="3 4">
    <name type="scientific">Beggiatoa leptomitoformis</name>
    <dbReference type="NCBI Taxonomy" id="288004"/>
    <lineage>
        <taxon>Bacteria</taxon>
        <taxon>Pseudomonadati</taxon>
        <taxon>Pseudomonadota</taxon>
        <taxon>Gammaproteobacteria</taxon>
        <taxon>Thiotrichales</taxon>
        <taxon>Thiotrichaceae</taxon>
        <taxon>Beggiatoa</taxon>
    </lineage>
</organism>
<dbReference type="OrthoDB" id="9952886at2"/>
<keyword evidence="2" id="KW-0732">Signal</keyword>
<gene>
    <name evidence="3" type="ORF">BLE401_08640</name>
</gene>
<evidence type="ECO:0000256" key="1">
    <source>
        <dbReference type="SAM" id="MobiDB-lite"/>
    </source>
</evidence>
<dbReference type="KEGG" id="blep:AL038_15615"/>
<feature type="region of interest" description="Disordered" evidence="1">
    <location>
        <begin position="27"/>
        <end position="59"/>
    </location>
</feature>
<reference evidence="4" key="1">
    <citation type="submission" date="2016-12" db="EMBL/GenBank/DDBJ databases">
        <title>Complete Genome Sequence of Beggiatoa leptomitiformis D-401.</title>
        <authorList>
            <person name="Fomenkov A."/>
            <person name="Vincze T."/>
            <person name="Grabovich M."/>
            <person name="Anton B.P."/>
            <person name="Dubinina G."/>
            <person name="Orlova M."/>
            <person name="Belousova E."/>
            <person name="Roberts R.J."/>
        </authorList>
    </citation>
    <scope>NUCLEOTIDE SEQUENCE [LARGE SCALE GENOMIC DNA]</scope>
    <source>
        <strain evidence="4">D-401</strain>
    </source>
</reference>
<evidence type="ECO:0008006" key="5">
    <source>
        <dbReference type="Google" id="ProtNLM"/>
    </source>
</evidence>
<feature type="signal peptide" evidence="2">
    <location>
        <begin position="1"/>
        <end position="19"/>
    </location>
</feature>
<name>A0A2N9YEJ0_9GAMM</name>
<dbReference type="RefSeq" id="WP_062154384.1">
    <property type="nucleotide sequence ID" value="NZ_CP012373.2"/>
</dbReference>
<protein>
    <recommendedName>
        <fullName evidence="5">Entry exclusion lipoprotein TrbK</fullName>
    </recommendedName>
</protein>
<dbReference type="Proteomes" id="UP000234271">
    <property type="component" value="Chromosome"/>
</dbReference>